<evidence type="ECO:0000313" key="5">
    <source>
        <dbReference type="Proteomes" id="UP000445000"/>
    </source>
</evidence>
<dbReference type="EMBL" id="BLJN01000003">
    <property type="protein sequence ID" value="GFE81554.1"/>
    <property type="molecule type" value="Genomic_DNA"/>
</dbReference>
<proteinExistence type="predicted"/>
<organism evidence="4 5">
    <name type="scientific">Steroidobacter agaridevorans</name>
    <dbReference type="NCBI Taxonomy" id="2695856"/>
    <lineage>
        <taxon>Bacteria</taxon>
        <taxon>Pseudomonadati</taxon>
        <taxon>Pseudomonadota</taxon>
        <taxon>Gammaproteobacteria</taxon>
        <taxon>Steroidobacterales</taxon>
        <taxon>Steroidobacteraceae</taxon>
        <taxon>Steroidobacter</taxon>
    </lineage>
</organism>
<evidence type="ECO:0000256" key="1">
    <source>
        <dbReference type="ARBA" id="ARBA00022553"/>
    </source>
</evidence>
<dbReference type="InterPro" id="IPR011006">
    <property type="entry name" value="CheY-like_superfamily"/>
</dbReference>
<accession>A0A829YE19</accession>
<protein>
    <submittedName>
        <fullName evidence="4">Response regulator</fullName>
    </submittedName>
</protein>
<feature type="modified residue" description="4-aspartylphosphate" evidence="2">
    <location>
        <position position="53"/>
    </location>
</feature>
<dbReference type="PANTHER" id="PTHR44591">
    <property type="entry name" value="STRESS RESPONSE REGULATOR PROTEIN 1"/>
    <property type="match status" value="1"/>
</dbReference>
<dbReference type="Gene3D" id="3.40.50.2300">
    <property type="match status" value="1"/>
</dbReference>
<dbReference type="SMART" id="SM00448">
    <property type="entry name" value="REC"/>
    <property type="match status" value="1"/>
</dbReference>
<dbReference type="AlphaFoldDB" id="A0A829YE19"/>
<dbReference type="PANTHER" id="PTHR44591:SF23">
    <property type="entry name" value="CHEY SUBFAMILY"/>
    <property type="match status" value="1"/>
</dbReference>
<evidence type="ECO:0000259" key="3">
    <source>
        <dbReference type="PROSITE" id="PS50110"/>
    </source>
</evidence>
<gene>
    <name evidence="4" type="ORF">GCM10011487_35540</name>
</gene>
<comment type="caution">
    <text evidence="4">The sequence shown here is derived from an EMBL/GenBank/DDBJ whole genome shotgun (WGS) entry which is preliminary data.</text>
</comment>
<dbReference type="Pfam" id="PF00072">
    <property type="entry name" value="Response_reg"/>
    <property type="match status" value="1"/>
</dbReference>
<keyword evidence="5" id="KW-1185">Reference proteome</keyword>
<dbReference type="InterPro" id="IPR050595">
    <property type="entry name" value="Bact_response_regulator"/>
</dbReference>
<dbReference type="Proteomes" id="UP000445000">
    <property type="component" value="Unassembled WGS sequence"/>
</dbReference>
<sequence length="129" mass="13769">MSAHILIIEDNEMSLALAEYLLRDAGYIVSSATDGGNGMRLALENTAQLILCDLDLPVIEGPQLVQALRASSEWRKVPVLAFTAASMSQEQRQALAADFDGCLVKPVDPASFAATIGQHLDPGMRVSQG</sequence>
<dbReference type="RefSeq" id="WP_161813186.1">
    <property type="nucleotide sequence ID" value="NZ_BLJN01000003.1"/>
</dbReference>
<dbReference type="PROSITE" id="PS50110">
    <property type="entry name" value="RESPONSE_REGULATORY"/>
    <property type="match status" value="1"/>
</dbReference>
<keyword evidence="1 2" id="KW-0597">Phosphoprotein</keyword>
<name>A0A829YE19_9GAMM</name>
<dbReference type="GO" id="GO:0000160">
    <property type="term" value="P:phosphorelay signal transduction system"/>
    <property type="evidence" value="ECO:0007669"/>
    <property type="project" value="InterPro"/>
</dbReference>
<evidence type="ECO:0000256" key="2">
    <source>
        <dbReference type="PROSITE-ProRule" id="PRU00169"/>
    </source>
</evidence>
<feature type="domain" description="Response regulatory" evidence="3">
    <location>
        <begin position="4"/>
        <end position="120"/>
    </location>
</feature>
<evidence type="ECO:0000313" key="4">
    <source>
        <dbReference type="EMBL" id="GFE81554.1"/>
    </source>
</evidence>
<dbReference type="InterPro" id="IPR001789">
    <property type="entry name" value="Sig_transdc_resp-reg_receiver"/>
</dbReference>
<dbReference type="SUPFAM" id="SSF52172">
    <property type="entry name" value="CheY-like"/>
    <property type="match status" value="1"/>
</dbReference>
<reference evidence="5" key="1">
    <citation type="submission" date="2020-01" db="EMBL/GenBank/DDBJ databases">
        <title>'Steroidobacter agaridevorans' sp. nov., agar-degrading bacteria isolated from rhizosphere soils.</title>
        <authorList>
            <person name="Ikenaga M."/>
            <person name="Kataoka M."/>
            <person name="Murouchi A."/>
            <person name="Katsuragi S."/>
            <person name="Sakai M."/>
        </authorList>
    </citation>
    <scope>NUCLEOTIDE SEQUENCE [LARGE SCALE GENOMIC DNA]</scope>
    <source>
        <strain evidence="5">YU21-B</strain>
    </source>
</reference>